<dbReference type="EMBL" id="CM042022">
    <property type="protein sequence ID" value="KAI3816121.1"/>
    <property type="molecule type" value="Genomic_DNA"/>
</dbReference>
<reference evidence="1 2" key="2">
    <citation type="journal article" date="2022" name="Mol. Ecol. Resour.">
        <title>The genomes of chicory, endive, great burdock and yacon provide insights into Asteraceae paleo-polyploidization history and plant inulin production.</title>
        <authorList>
            <person name="Fan W."/>
            <person name="Wang S."/>
            <person name="Wang H."/>
            <person name="Wang A."/>
            <person name="Jiang F."/>
            <person name="Liu H."/>
            <person name="Zhao H."/>
            <person name="Xu D."/>
            <person name="Zhang Y."/>
        </authorList>
    </citation>
    <scope>NUCLEOTIDE SEQUENCE [LARGE SCALE GENOMIC DNA]</scope>
    <source>
        <strain evidence="2">cv. Yunnan</strain>
        <tissue evidence="1">Leaves</tissue>
    </source>
</reference>
<gene>
    <name evidence="1" type="ORF">L1987_15811</name>
</gene>
<accession>A0ACB9J8T0</accession>
<evidence type="ECO:0000313" key="2">
    <source>
        <dbReference type="Proteomes" id="UP001056120"/>
    </source>
</evidence>
<keyword evidence="2" id="KW-1185">Reference proteome</keyword>
<reference evidence="2" key="1">
    <citation type="journal article" date="2022" name="Mol. Ecol. Resour.">
        <title>The genomes of chicory, endive, great burdock and yacon provide insights into Asteraceae palaeo-polyploidization history and plant inulin production.</title>
        <authorList>
            <person name="Fan W."/>
            <person name="Wang S."/>
            <person name="Wang H."/>
            <person name="Wang A."/>
            <person name="Jiang F."/>
            <person name="Liu H."/>
            <person name="Zhao H."/>
            <person name="Xu D."/>
            <person name="Zhang Y."/>
        </authorList>
    </citation>
    <scope>NUCLEOTIDE SEQUENCE [LARGE SCALE GENOMIC DNA]</scope>
    <source>
        <strain evidence="2">cv. Yunnan</strain>
    </source>
</reference>
<evidence type="ECO:0000313" key="1">
    <source>
        <dbReference type="EMBL" id="KAI3816121.1"/>
    </source>
</evidence>
<dbReference type="Proteomes" id="UP001056120">
    <property type="component" value="Linkage Group LG05"/>
</dbReference>
<proteinExistence type="predicted"/>
<protein>
    <submittedName>
        <fullName evidence="1">Uncharacterized protein</fullName>
    </submittedName>
</protein>
<organism evidence="1 2">
    <name type="scientific">Smallanthus sonchifolius</name>
    <dbReference type="NCBI Taxonomy" id="185202"/>
    <lineage>
        <taxon>Eukaryota</taxon>
        <taxon>Viridiplantae</taxon>
        <taxon>Streptophyta</taxon>
        <taxon>Embryophyta</taxon>
        <taxon>Tracheophyta</taxon>
        <taxon>Spermatophyta</taxon>
        <taxon>Magnoliopsida</taxon>
        <taxon>eudicotyledons</taxon>
        <taxon>Gunneridae</taxon>
        <taxon>Pentapetalae</taxon>
        <taxon>asterids</taxon>
        <taxon>campanulids</taxon>
        <taxon>Asterales</taxon>
        <taxon>Asteraceae</taxon>
        <taxon>Asteroideae</taxon>
        <taxon>Heliantheae alliance</taxon>
        <taxon>Millerieae</taxon>
        <taxon>Smallanthus</taxon>
    </lineage>
</organism>
<sequence>MSVIGLRAAVDESIIVGGGCTLLRLASKVDAKVDAIKETLDNDEEKVGVDIVKRAMSYPLKLIAKNACVMEALLVKQKRSEVKTVMKAQLRRPSRGYRGGFVWEMRMTVIKLGHVSSYVLAYGATDETITICTVSEPPSVMKKLTRHSKDITGGINCNWPRAVLGTSCDVCAPNDVRKLANFVVNKLGSIDIWINNVGTTKGFRTLLQFSNGDIEHLIRKRFFFSAL</sequence>
<comment type="caution">
    <text evidence="1">The sequence shown here is derived from an EMBL/GenBank/DDBJ whole genome shotgun (WGS) entry which is preliminary data.</text>
</comment>
<name>A0ACB9J8T0_9ASTR</name>